<dbReference type="AlphaFoldDB" id="A0A381XMM1"/>
<dbReference type="InterPro" id="IPR003409">
    <property type="entry name" value="MORN"/>
</dbReference>
<proteinExistence type="predicted"/>
<dbReference type="Gene3D" id="2.20.110.10">
    <property type="entry name" value="Histone H3 K4-specific methyltransferase SET7/9 N-terminal domain"/>
    <property type="match status" value="3"/>
</dbReference>
<dbReference type="PANTHER" id="PTHR43215">
    <property type="entry name" value="RADIAL SPOKE HEAD 1 HOMOLOG"/>
    <property type="match status" value="1"/>
</dbReference>
<reference evidence="2" key="1">
    <citation type="submission" date="2018-05" db="EMBL/GenBank/DDBJ databases">
        <authorList>
            <person name="Lanie J.A."/>
            <person name="Ng W.-L."/>
            <person name="Kazmierczak K.M."/>
            <person name="Andrzejewski T.M."/>
            <person name="Davidsen T.M."/>
            <person name="Wayne K.J."/>
            <person name="Tettelin H."/>
            <person name="Glass J.I."/>
            <person name="Rusch D."/>
            <person name="Podicherti R."/>
            <person name="Tsui H.-C.T."/>
            <person name="Winkler M.E."/>
        </authorList>
    </citation>
    <scope>NUCLEOTIDE SEQUENCE</scope>
</reference>
<gene>
    <name evidence="2" type="ORF">METZ01_LOCUS118878</name>
</gene>
<dbReference type="SUPFAM" id="SSF82185">
    <property type="entry name" value="Histone H3 K4-specific methyltransferase SET7/9 N-terminal domain"/>
    <property type="match status" value="2"/>
</dbReference>
<feature type="non-terminal residue" evidence="2">
    <location>
        <position position="866"/>
    </location>
</feature>
<dbReference type="PROSITE" id="PS51257">
    <property type="entry name" value="PROKAR_LIPOPROTEIN"/>
    <property type="match status" value="1"/>
</dbReference>
<evidence type="ECO:0000256" key="1">
    <source>
        <dbReference type="ARBA" id="ARBA00022737"/>
    </source>
</evidence>
<dbReference type="PANTHER" id="PTHR43215:SF14">
    <property type="entry name" value="RADIAL SPOKE HEAD 1 HOMOLOG"/>
    <property type="match status" value="1"/>
</dbReference>
<dbReference type="SMART" id="SM00698">
    <property type="entry name" value="MORN"/>
    <property type="match status" value="5"/>
</dbReference>
<dbReference type="EMBL" id="UINC01015731">
    <property type="protein sequence ID" value="SVA66024.1"/>
    <property type="molecule type" value="Genomic_DNA"/>
</dbReference>
<evidence type="ECO:0008006" key="3">
    <source>
        <dbReference type="Google" id="ProtNLM"/>
    </source>
</evidence>
<keyword evidence="1" id="KW-0677">Repeat</keyword>
<protein>
    <recommendedName>
        <fullName evidence="3">MORN repeat protein</fullName>
    </recommendedName>
</protein>
<accession>A0A381XMM1</accession>
<organism evidence="2">
    <name type="scientific">marine metagenome</name>
    <dbReference type="NCBI Taxonomy" id="408172"/>
    <lineage>
        <taxon>unclassified sequences</taxon>
        <taxon>metagenomes</taxon>
        <taxon>ecological metagenomes</taxon>
    </lineage>
</organism>
<sequence length="866" mass="98545">MKNILKNNLLLFTYSRKKLIFVFFLLLILALTGCKSAVKIVFPNGETYVGEVESGKPHGEGTWTSPIGEKYVGEFKKGKKHGQGTWTSPIGWGEEEPCYTSKCRPGHVKFVGEFKDDKMWNGTRFKKHGKIFGKIVNGGEQKSPTSSQAIIHITFVNDKEPIGGHAKQRLISMGYNVPRRGSLDELKQEFVGGLNLDPGYKERFVEIQNSINAVLGGYPNYVNLAYDPNGTEEDAKPLFDRLTELEYKPKVKQWTIAELDKYKSCLSGSDPGGRRTPTTYPYSICLESLEKIYAYRYERGPPTRRNYAQLALHYAHEYFHHYQRAHALERGLDYQDDTINPESTVQAPTWWTEGAAIAFQNAWYKSNWNSLSFLKDEKNVSIGDIAWRSRGSNCSSDWFMNESEEKYSTRSGCRSAVMAVAFMAHLTSWKTVWIDIPQDYYDLGFWGAFEKHIGMTNKEFYDAYNKFLRSGNDPPQGWTPPQGPISEYADFWEIIPESIEAPIPMPELKRVVFGGLIKAEDVFETAGSVIEEGYEGDIWIWSEYEDANISSKYEGGIRNGFPNGQGTLIHPDGTKYVGKFRKGKKHGQGIFTYPNGAKYVGVYKDGLRNGQGTWNFNDGKKFVGEFKDDQMWNGTVFSKNGEINGNMVIGIGYKKNGEIVGKIKIVNGGKIKAEQIAEDKKLIINEKIEFYKQARANEDDKAASQILGSLMNMLGYIPSIASHTEHEWIWSDHEDSQINLKGEICENIVNRDGALEFKFNYHLHSSLPNEWVEEFKIIMANLEKIIPVKATSYLCSLDIFSWQDITDRPFKDKIGNTKGTSISGYGRPGSNDHVRFMVLEMPSSEFKNNFIHRYLVIPHEYLHVYH</sequence>
<evidence type="ECO:0000313" key="2">
    <source>
        <dbReference type="EMBL" id="SVA66024.1"/>
    </source>
</evidence>
<dbReference type="Pfam" id="PF02493">
    <property type="entry name" value="MORN"/>
    <property type="match status" value="5"/>
</dbReference>
<name>A0A381XMM1_9ZZZZ</name>